<dbReference type="SUPFAM" id="SSF46785">
    <property type="entry name" value="Winged helix' DNA-binding domain"/>
    <property type="match status" value="1"/>
</dbReference>
<dbReference type="Pfam" id="PF00126">
    <property type="entry name" value="HTH_1"/>
    <property type="match status" value="1"/>
</dbReference>
<dbReference type="Gene3D" id="1.10.10.10">
    <property type="entry name" value="Winged helix-like DNA-binding domain superfamily/Winged helix DNA-binding domain"/>
    <property type="match status" value="1"/>
</dbReference>
<sequence>MDIAHRLKPNQLRLLLTIAETGQLQLAANRISVSQPAASRILADVEKLMGGDLFTRHPKGMEATPLGAICIRHAKVILEEMDELAADAQRFNEGKIGHVRVGTVTGPAVGTLMPAIQKVKAEASDIEMTIEVGPSTELVRGLIAGRFDFIISRLPSGYDSRDFRLHPARSEEVTFLVRASHPLASRRGVPLTDLLDSEWVVQVLGSPIREAVDSAFLTQDLPAPSRVTNTASLLVALSMVQASDIIAPLSREVATMLCAGRLNADVVTLDLATPITVSPCFVIQNREQPVTRAAEKVFSAVFEFL</sequence>
<evidence type="ECO:0000259" key="5">
    <source>
        <dbReference type="PROSITE" id="PS50931"/>
    </source>
</evidence>
<evidence type="ECO:0000256" key="4">
    <source>
        <dbReference type="ARBA" id="ARBA00023163"/>
    </source>
</evidence>
<keyword evidence="4" id="KW-0804">Transcription</keyword>
<organism evidence="6 7">
    <name type="scientific">Meridianimarinicoccus marinus</name>
    <dbReference type="NCBI Taxonomy" id="3231483"/>
    <lineage>
        <taxon>Bacteria</taxon>
        <taxon>Pseudomonadati</taxon>
        <taxon>Pseudomonadota</taxon>
        <taxon>Alphaproteobacteria</taxon>
        <taxon>Rhodobacterales</taxon>
        <taxon>Paracoccaceae</taxon>
        <taxon>Meridianimarinicoccus</taxon>
    </lineage>
</organism>
<dbReference type="SUPFAM" id="SSF53850">
    <property type="entry name" value="Periplasmic binding protein-like II"/>
    <property type="match status" value="1"/>
</dbReference>
<keyword evidence="2" id="KW-0805">Transcription regulation</keyword>
<keyword evidence="7" id="KW-1185">Reference proteome</keyword>
<dbReference type="InterPro" id="IPR005119">
    <property type="entry name" value="LysR_subst-bd"/>
</dbReference>
<accession>A0ABV3L5X3</accession>
<feature type="domain" description="HTH lysR-type" evidence="5">
    <location>
        <begin position="7"/>
        <end position="64"/>
    </location>
</feature>
<dbReference type="Gene3D" id="3.40.190.290">
    <property type="match status" value="1"/>
</dbReference>
<comment type="caution">
    <text evidence="6">The sequence shown here is derived from an EMBL/GenBank/DDBJ whole genome shotgun (WGS) entry which is preliminary data.</text>
</comment>
<protein>
    <submittedName>
        <fullName evidence="6">LysR family transcriptional regulator</fullName>
    </submittedName>
</protein>
<dbReference type="InterPro" id="IPR050950">
    <property type="entry name" value="HTH-type_LysR_regulators"/>
</dbReference>
<dbReference type="InterPro" id="IPR036390">
    <property type="entry name" value="WH_DNA-bd_sf"/>
</dbReference>
<dbReference type="RefSeq" id="WP_366192774.1">
    <property type="nucleotide sequence ID" value="NZ_JBFBVU010000009.1"/>
</dbReference>
<evidence type="ECO:0000313" key="6">
    <source>
        <dbReference type="EMBL" id="MEV8466984.1"/>
    </source>
</evidence>
<gene>
    <name evidence="6" type="ORF">AB0T83_09355</name>
</gene>
<dbReference type="PANTHER" id="PTHR30419">
    <property type="entry name" value="HTH-TYPE TRANSCRIPTIONAL REGULATOR YBHD"/>
    <property type="match status" value="1"/>
</dbReference>
<dbReference type="Proteomes" id="UP001553161">
    <property type="component" value="Unassembled WGS sequence"/>
</dbReference>
<dbReference type="PROSITE" id="PS50931">
    <property type="entry name" value="HTH_LYSR"/>
    <property type="match status" value="1"/>
</dbReference>
<reference evidence="6 7" key="1">
    <citation type="submission" date="2024-07" db="EMBL/GenBank/DDBJ databases">
        <authorList>
            <person name="Kang M."/>
        </authorList>
    </citation>
    <scope>NUCLEOTIDE SEQUENCE [LARGE SCALE GENOMIC DNA]</scope>
    <source>
        <strain evidence="6 7">DFM31</strain>
    </source>
</reference>
<dbReference type="Pfam" id="PF03466">
    <property type="entry name" value="LysR_substrate"/>
    <property type="match status" value="1"/>
</dbReference>
<dbReference type="PANTHER" id="PTHR30419:SF8">
    <property type="entry name" value="NITROGEN ASSIMILATION TRANSCRIPTIONAL ACTIVATOR-RELATED"/>
    <property type="match status" value="1"/>
</dbReference>
<dbReference type="InterPro" id="IPR000847">
    <property type="entry name" value="LysR_HTH_N"/>
</dbReference>
<comment type="similarity">
    <text evidence="1">Belongs to the LysR transcriptional regulatory family.</text>
</comment>
<dbReference type="InterPro" id="IPR036388">
    <property type="entry name" value="WH-like_DNA-bd_sf"/>
</dbReference>
<keyword evidence="3" id="KW-0238">DNA-binding</keyword>
<name>A0ABV3L5X3_9RHOB</name>
<evidence type="ECO:0000256" key="3">
    <source>
        <dbReference type="ARBA" id="ARBA00023125"/>
    </source>
</evidence>
<evidence type="ECO:0000313" key="7">
    <source>
        <dbReference type="Proteomes" id="UP001553161"/>
    </source>
</evidence>
<dbReference type="EMBL" id="JBFBVU010000009">
    <property type="protein sequence ID" value="MEV8466984.1"/>
    <property type="molecule type" value="Genomic_DNA"/>
</dbReference>
<proteinExistence type="inferred from homology"/>
<evidence type="ECO:0000256" key="1">
    <source>
        <dbReference type="ARBA" id="ARBA00009437"/>
    </source>
</evidence>
<evidence type="ECO:0000256" key="2">
    <source>
        <dbReference type="ARBA" id="ARBA00023015"/>
    </source>
</evidence>